<gene>
    <name evidence="1" type="ORF">Tci_065753</name>
</gene>
<reference evidence="1" key="1">
    <citation type="journal article" date="2019" name="Sci. Rep.">
        <title>Draft genome of Tanacetum cinerariifolium, the natural source of mosquito coil.</title>
        <authorList>
            <person name="Yamashiro T."/>
            <person name="Shiraishi A."/>
            <person name="Satake H."/>
            <person name="Nakayama K."/>
        </authorList>
    </citation>
    <scope>NUCLEOTIDE SEQUENCE</scope>
</reference>
<feature type="non-terminal residue" evidence="1">
    <location>
        <position position="1"/>
    </location>
</feature>
<proteinExistence type="predicted"/>
<sequence length="89" mass="10107">DEALVSSDDRVKIGSSNMRIDPTMAQNESTYQVILDIIKNSPCYNAFLITVDVPEIYMQQFWFTIKKVILQALSAWGLHEAPRLVVVYG</sequence>
<dbReference type="AlphaFoldDB" id="A0A6L2PA52"/>
<evidence type="ECO:0000313" key="1">
    <source>
        <dbReference type="EMBL" id="GEU93775.1"/>
    </source>
</evidence>
<accession>A0A6L2PA52</accession>
<protein>
    <submittedName>
        <fullName evidence="1">Uncharacterized protein</fullName>
    </submittedName>
</protein>
<comment type="caution">
    <text evidence="1">The sequence shown here is derived from an EMBL/GenBank/DDBJ whole genome shotgun (WGS) entry which is preliminary data.</text>
</comment>
<name>A0A6L2PA52_TANCI</name>
<dbReference type="EMBL" id="BKCJ010010928">
    <property type="protein sequence ID" value="GEU93775.1"/>
    <property type="molecule type" value="Genomic_DNA"/>
</dbReference>
<organism evidence="1">
    <name type="scientific">Tanacetum cinerariifolium</name>
    <name type="common">Dalmatian daisy</name>
    <name type="synonym">Chrysanthemum cinerariifolium</name>
    <dbReference type="NCBI Taxonomy" id="118510"/>
    <lineage>
        <taxon>Eukaryota</taxon>
        <taxon>Viridiplantae</taxon>
        <taxon>Streptophyta</taxon>
        <taxon>Embryophyta</taxon>
        <taxon>Tracheophyta</taxon>
        <taxon>Spermatophyta</taxon>
        <taxon>Magnoliopsida</taxon>
        <taxon>eudicotyledons</taxon>
        <taxon>Gunneridae</taxon>
        <taxon>Pentapetalae</taxon>
        <taxon>asterids</taxon>
        <taxon>campanulids</taxon>
        <taxon>Asterales</taxon>
        <taxon>Asteraceae</taxon>
        <taxon>Asteroideae</taxon>
        <taxon>Anthemideae</taxon>
        <taxon>Anthemidinae</taxon>
        <taxon>Tanacetum</taxon>
    </lineage>
</organism>